<dbReference type="NCBIfam" id="TIGR00229">
    <property type="entry name" value="sensory_box"/>
    <property type="match status" value="1"/>
</dbReference>
<dbReference type="RefSeq" id="WP_136258505.1">
    <property type="nucleotide sequence ID" value="NZ_MWIO01000027.1"/>
</dbReference>
<accession>A0A4S3KF13</accession>
<dbReference type="PROSITE" id="PS50110">
    <property type="entry name" value="RESPONSE_REGULATORY"/>
    <property type="match status" value="1"/>
</dbReference>
<dbReference type="Pfam" id="PF13426">
    <property type="entry name" value="PAS_9"/>
    <property type="match status" value="1"/>
</dbReference>
<dbReference type="InterPro" id="IPR003018">
    <property type="entry name" value="GAF"/>
</dbReference>
<dbReference type="Gene3D" id="3.30.565.10">
    <property type="entry name" value="Histidine kinase-like ATPase, C-terminal domain"/>
    <property type="match status" value="1"/>
</dbReference>
<keyword evidence="5" id="KW-0418">Kinase</keyword>
<dbReference type="Pfam" id="PF02518">
    <property type="entry name" value="HATPase_c"/>
    <property type="match status" value="1"/>
</dbReference>
<dbReference type="InterPro" id="IPR029016">
    <property type="entry name" value="GAF-like_dom_sf"/>
</dbReference>
<dbReference type="Gene3D" id="3.40.50.2300">
    <property type="match status" value="1"/>
</dbReference>
<dbReference type="PROSITE" id="PS50112">
    <property type="entry name" value="PAS"/>
    <property type="match status" value="1"/>
</dbReference>
<dbReference type="SUPFAM" id="SSF55874">
    <property type="entry name" value="ATPase domain of HSP90 chaperone/DNA topoisomerase II/histidine kinase"/>
    <property type="match status" value="1"/>
</dbReference>
<gene>
    <name evidence="11" type="ORF">B1991_09560</name>
</gene>
<evidence type="ECO:0000256" key="4">
    <source>
        <dbReference type="ARBA" id="ARBA00022679"/>
    </source>
</evidence>
<dbReference type="Gene3D" id="3.30.450.40">
    <property type="match status" value="1"/>
</dbReference>
<dbReference type="Pfam" id="PF00072">
    <property type="entry name" value="Response_reg"/>
    <property type="match status" value="1"/>
</dbReference>
<evidence type="ECO:0000256" key="3">
    <source>
        <dbReference type="ARBA" id="ARBA00022553"/>
    </source>
</evidence>
<dbReference type="SMART" id="SM00091">
    <property type="entry name" value="PAS"/>
    <property type="match status" value="1"/>
</dbReference>
<feature type="domain" description="Histidine kinase" evidence="7">
    <location>
        <begin position="320"/>
        <end position="541"/>
    </location>
</feature>
<keyword evidence="12" id="KW-1185">Reference proteome</keyword>
<dbReference type="SUPFAM" id="SSF52172">
    <property type="entry name" value="CheY-like"/>
    <property type="match status" value="1"/>
</dbReference>
<dbReference type="InterPro" id="IPR035965">
    <property type="entry name" value="PAS-like_dom_sf"/>
</dbReference>
<dbReference type="OrthoDB" id="9770473at2"/>
<dbReference type="InterPro" id="IPR005467">
    <property type="entry name" value="His_kinase_dom"/>
</dbReference>
<dbReference type="AlphaFoldDB" id="A0A4S3KF13"/>
<dbReference type="Pfam" id="PF01590">
    <property type="entry name" value="GAF"/>
    <property type="match status" value="1"/>
</dbReference>
<evidence type="ECO:0000256" key="5">
    <source>
        <dbReference type="ARBA" id="ARBA00022777"/>
    </source>
</evidence>
<dbReference type="SUPFAM" id="SSF47384">
    <property type="entry name" value="Homodimeric domain of signal transducing histidine kinase"/>
    <property type="match status" value="1"/>
</dbReference>
<dbReference type="InterPro" id="IPR000014">
    <property type="entry name" value="PAS"/>
</dbReference>
<keyword evidence="4" id="KW-0808">Transferase</keyword>
<dbReference type="InterPro" id="IPR003661">
    <property type="entry name" value="HisK_dim/P_dom"/>
</dbReference>
<evidence type="ECO:0000259" key="10">
    <source>
        <dbReference type="PROSITE" id="PS50113"/>
    </source>
</evidence>
<name>A0A4S3KF13_9GAMM</name>
<feature type="domain" description="Response regulatory" evidence="8">
    <location>
        <begin position="563"/>
        <end position="675"/>
    </location>
</feature>
<dbReference type="PROSITE" id="PS50109">
    <property type="entry name" value="HIS_KIN"/>
    <property type="match status" value="1"/>
</dbReference>
<dbReference type="InterPro" id="IPR003594">
    <property type="entry name" value="HATPase_dom"/>
</dbReference>
<evidence type="ECO:0000256" key="2">
    <source>
        <dbReference type="ARBA" id="ARBA00012438"/>
    </source>
</evidence>
<dbReference type="InterPro" id="IPR036097">
    <property type="entry name" value="HisK_dim/P_sf"/>
</dbReference>
<dbReference type="GO" id="GO:0000155">
    <property type="term" value="F:phosphorelay sensor kinase activity"/>
    <property type="evidence" value="ECO:0007669"/>
    <property type="project" value="InterPro"/>
</dbReference>
<dbReference type="CDD" id="cd00082">
    <property type="entry name" value="HisKA"/>
    <property type="match status" value="1"/>
</dbReference>
<dbReference type="SUPFAM" id="SSF55781">
    <property type="entry name" value="GAF domain-like"/>
    <property type="match status" value="1"/>
</dbReference>
<dbReference type="InterPro" id="IPR036890">
    <property type="entry name" value="HATPase_C_sf"/>
</dbReference>
<dbReference type="EMBL" id="MWIO01000027">
    <property type="protein sequence ID" value="THD07165.1"/>
    <property type="molecule type" value="Genomic_DNA"/>
</dbReference>
<feature type="domain" description="PAS" evidence="9">
    <location>
        <begin position="22"/>
        <end position="63"/>
    </location>
</feature>
<evidence type="ECO:0000256" key="6">
    <source>
        <dbReference type="PROSITE-ProRule" id="PRU00169"/>
    </source>
</evidence>
<dbReference type="InterPro" id="IPR001789">
    <property type="entry name" value="Sig_transdc_resp-reg_receiver"/>
</dbReference>
<evidence type="ECO:0000259" key="7">
    <source>
        <dbReference type="PROSITE" id="PS50109"/>
    </source>
</evidence>
<proteinExistence type="predicted"/>
<keyword evidence="3 6" id="KW-0597">Phosphoprotein</keyword>
<organism evidence="11 12">
    <name type="scientific">Rhodanobacter lindaniclasticus</name>
    <dbReference type="NCBI Taxonomy" id="75310"/>
    <lineage>
        <taxon>Bacteria</taxon>
        <taxon>Pseudomonadati</taxon>
        <taxon>Pseudomonadota</taxon>
        <taxon>Gammaproteobacteria</taxon>
        <taxon>Lysobacterales</taxon>
        <taxon>Rhodanobacteraceae</taxon>
        <taxon>Rhodanobacter</taxon>
    </lineage>
</organism>
<comment type="catalytic activity">
    <reaction evidence="1">
        <text>ATP + protein L-histidine = ADP + protein N-phospho-L-histidine.</text>
        <dbReference type="EC" id="2.7.13.3"/>
    </reaction>
</comment>
<dbReference type="SMART" id="SM00065">
    <property type="entry name" value="GAF"/>
    <property type="match status" value="1"/>
</dbReference>
<dbReference type="EC" id="2.7.13.3" evidence="2"/>
<evidence type="ECO:0000259" key="9">
    <source>
        <dbReference type="PROSITE" id="PS50112"/>
    </source>
</evidence>
<dbReference type="InterPro" id="IPR011006">
    <property type="entry name" value="CheY-like_superfamily"/>
</dbReference>
<reference evidence="11 12" key="1">
    <citation type="submission" date="2017-02" db="EMBL/GenBank/DDBJ databases">
        <title>Whole genome sequencing of Rhodanobacter lindaniclasticus DSM 17932.</title>
        <authorList>
            <person name="Kumar S."/>
            <person name="Patil P."/>
            <person name="Patil P.B."/>
        </authorList>
    </citation>
    <scope>NUCLEOTIDE SEQUENCE [LARGE SCALE GENOMIC DNA]</scope>
    <source>
        <strain evidence="11 12">DSM 17932</strain>
    </source>
</reference>
<sequence>MPSPPPASVSLVMLRTWFGISPDAMVAVNQEGSIVLANAQAVRMFGYEGEALLGQPLEVLLPEPLRHAHRIHRQDFMVNPRVRPMGIGYELMGVRSDGEAFPVEIGLSPISTEIGAVAIASVRDISDTRRVRQALARAQQDNFLAQIGRLALESPDYKLAIRRIPELVAAALDVPAVAILSTDWHGSGLGVRAATGLDGPTAQAIAAIFGQTGFVRGSFGRGSRHAVTVDSLREGGHAAILASLAEAGFHDVAMVPLFGRHEPLGALIALAAEPVGFDHDRLGFLQAVANLLAAAVQRSRSEEQLAHARRLDAIGQLTGGVAHDFNNLLTVISGNLQLLEAELPDRTDLLEVTGSALRAVERGADLTRRLLAFARRQPLQPRAVVPKPLLDELGNMLRRTLGEAIAMEVACAAEVPDVYADANELDTALVNLALNARDAMPRGGRLRIAARELVIDDASNGWKLPPGRYVAFETSDTGTGMAPDVLAHALEPFFTTKEVGKGSGLGLSMVYGFATQSGGSLSIDSRLGYGTRIELLLPVARAPAAAATEARPAHDAAHGRRATILVVEDEADVRTVAARLLAAFGYQVIPAQSAREALELLAGNPTVDLLFSDVMLGRGMDGVELAHEARRRRPGLAVLLASGYRGRQDGSTAPFQLLRKPYRREQLVDAVRQVLEDA</sequence>
<dbReference type="SUPFAM" id="SSF55785">
    <property type="entry name" value="PYP-like sensor domain (PAS domain)"/>
    <property type="match status" value="1"/>
</dbReference>
<dbReference type="InterPro" id="IPR000700">
    <property type="entry name" value="PAS-assoc_C"/>
</dbReference>
<dbReference type="PROSITE" id="PS50113">
    <property type="entry name" value="PAC"/>
    <property type="match status" value="1"/>
</dbReference>
<comment type="caution">
    <text evidence="11">The sequence shown here is derived from an EMBL/GenBank/DDBJ whole genome shotgun (WGS) entry which is preliminary data.</text>
</comment>
<dbReference type="SMART" id="SM00448">
    <property type="entry name" value="REC"/>
    <property type="match status" value="1"/>
</dbReference>
<dbReference type="Pfam" id="PF00512">
    <property type="entry name" value="HisKA"/>
    <property type="match status" value="1"/>
</dbReference>
<dbReference type="PANTHER" id="PTHR43065:SF49">
    <property type="entry name" value="HISTIDINE KINASE"/>
    <property type="match status" value="1"/>
</dbReference>
<dbReference type="SMART" id="SM00387">
    <property type="entry name" value="HATPase_c"/>
    <property type="match status" value="1"/>
</dbReference>
<protein>
    <recommendedName>
        <fullName evidence="2">histidine kinase</fullName>
        <ecNumber evidence="2">2.7.13.3</ecNumber>
    </recommendedName>
</protein>
<dbReference type="PRINTS" id="PR00344">
    <property type="entry name" value="BCTRLSENSOR"/>
</dbReference>
<evidence type="ECO:0000259" key="8">
    <source>
        <dbReference type="PROSITE" id="PS50110"/>
    </source>
</evidence>
<dbReference type="Gene3D" id="1.10.287.130">
    <property type="match status" value="1"/>
</dbReference>
<evidence type="ECO:0000313" key="11">
    <source>
        <dbReference type="EMBL" id="THD07165.1"/>
    </source>
</evidence>
<evidence type="ECO:0000313" key="12">
    <source>
        <dbReference type="Proteomes" id="UP000306317"/>
    </source>
</evidence>
<dbReference type="PANTHER" id="PTHR43065">
    <property type="entry name" value="SENSOR HISTIDINE KINASE"/>
    <property type="match status" value="1"/>
</dbReference>
<dbReference type="Proteomes" id="UP000306317">
    <property type="component" value="Unassembled WGS sequence"/>
</dbReference>
<feature type="modified residue" description="4-aspartylphosphate" evidence="6">
    <location>
        <position position="613"/>
    </location>
</feature>
<feature type="domain" description="PAC" evidence="10">
    <location>
        <begin position="87"/>
        <end position="137"/>
    </location>
</feature>
<dbReference type="CDD" id="cd00130">
    <property type="entry name" value="PAS"/>
    <property type="match status" value="1"/>
</dbReference>
<evidence type="ECO:0000256" key="1">
    <source>
        <dbReference type="ARBA" id="ARBA00000085"/>
    </source>
</evidence>
<dbReference type="Gene3D" id="3.30.450.20">
    <property type="entry name" value="PAS domain"/>
    <property type="match status" value="1"/>
</dbReference>
<dbReference type="SMART" id="SM00388">
    <property type="entry name" value="HisKA"/>
    <property type="match status" value="1"/>
</dbReference>
<dbReference type="InterPro" id="IPR004358">
    <property type="entry name" value="Sig_transdc_His_kin-like_C"/>
</dbReference>